<gene>
    <name evidence="2" type="primary">vgrG</name>
    <name evidence="2" type="ORF">FSB76_19390</name>
</gene>
<dbReference type="NCBIfam" id="TIGR01646">
    <property type="entry name" value="vgr_GE"/>
    <property type="match status" value="1"/>
</dbReference>
<dbReference type="EMBL" id="CP042437">
    <property type="protein sequence ID" value="QEC77995.1"/>
    <property type="molecule type" value="Genomic_DNA"/>
</dbReference>
<organism evidence="2 3">
    <name type="scientific">Mucilaginibacter ginsenosidivorax</name>
    <dbReference type="NCBI Taxonomy" id="862126"/>
    <lineage>
        <taxon>Bacteria</taxon>
        <taxon>Pseudomonadati</taxon>
        <taxon>Bacteroidota</taxon>
        <taxon>Sphingobacteriia</taxon>
        <taxon>Sphingobacteriales</taxon>
        <taxon>Sphingobacteriaceae</taxon>
        <taxon>Mucilaginibacter</taxon>
    </lineage>
</organism>
<name>A0A5B8W4T5_9SPHI</name>
<dbReference type="KEGG" id="mgk:FSB76_19390"/>
<accession>A0A5B8W4T5</accession>
<evidence type="ECO:0000259" key="1">
    <source>
        <dbReference type="Pfam" id="PF04717"/>
    </source>
</evidence>
<proteinExistence type="predicted"/>
<dbReference type="InterPro" id="IPR037026">
    <property type="entry name" value="Vgr_OB-fold_dom_sf"/>
</dbReference>
<dbReference type="OrthoDB" id="1907165at2"/>
<dbReference type="Pfam" id="PF04717">
    <property type="entry name" value="Phage_base_V"/>
    <property type="match status" value="1"/>
</dbReference>
<dbReference type="Proteomes" id="UP000321362">
    <property type="component" value="Chromosome"/>
</dbReference>
<evidence type="ECO:0000313" key="2">
    <source>
        <dbReference type="EMBL" id="QEC77995.1"/>
    </source>
</evidence>
<dbReference type="InterPro" id="IPR006533">
    <property type="entry name" value="T6SS_Vgr_RhsGE"/>
</dbReference>
<sequence>MLDSLPPGAAQATDLVTQKVLINGTALSTSVLLSRILVNKTFNKVSYAKIVFLDGSASDADFPLSDDDTYKPGNTVEIQLGYHGQTDTVFKGIIVKHAIKAKQNGASLLTIEAKDRAITLTANRNSAYYINQKDSNVITTLAGSLDTDIDDTGVTQPQLVQFDATNWDFILTRAEANGMLVLADDGKLVVKKPTTSGSPVLTATYGQSIFEFEAEMDARRQFSSVSSISWDYTQQQLEKSGPGSTSFIDNGNIQVSDIATVLNAQVQLNHPGHLTQQQLQNWSDSYELRNHLSKNVGRVRIQGNAKVKPGTMITLAGVGDRFNGNVFVSGIMHIFDGFWSTDVQFGWSEDWFYKKEDVMNKPTSGLLPGVNGLLIGTVLDVNDADQSQYRVKVQVPTITSGSDGIWARVATLDAGANRGTYFRPQATDEVILGFLNDDPREPVILGYLHSSSSKKSPLPVDSGAEQYGFVSKQGIKLIFDDTNSRLTLSVTTPTGQKSIILNDSSGAFAMTDENQNSIKMDPSGITIQAGTGNVIIKGTTVMIN</sequence>
<dbReference type="SUPFAM" id="SSF69279">
    <property type="entry name" value="Phage tail proteins"/>
    <property type="match status" value="1"/>
</dbReference>
<feature type="domain" description="Gp5/Type VI secretion system Vgr protein OB-fold" evidence="1">
    <location>
        <begin position="375"/>
        <end position="449"/>
    </location>
</feature>
<dbReference type="InterPro" id="IPR006531">
    <property type="entry name" value="Gp5/Vgr_OB"/>
</dbReference>
<dbReference type="SUPFAM" id="SSF69255">
    <property type="entry name" value="gp5 N-terminal domain-like"/>
    <property type="match status" value="1"/>
</dbReference>
<evidence type="ECO:0000313" key="3">
    <source>
        <dbReference type="Proteomes" id="UP000321362"/>
    </source>
</evidence>
<protein>
    <submittedName>
        <fullName evidence="2">Type VI secretion system tip protein VgrG</fullName>
    </submittedName>
</protein>
<dbReference type="AlphaFoldDB" id="A0A5B8W4T5"/>
<dbReference type="Gene3D" id="2.40.50.230">
    <property type="entry name" value="Gp5 N-terminal domain"/>
    <property type="match status" value="1"/>
</dbReference>
<dbReference type="RefSeq" id="WP_147056200.1">
    <property type="nucleotide sequence ID" value="NZ_CP042437.1"/>
</dbReference>
<reference evidence="2 3" key="1">
    <citation type="journal article" date="2013" name="J. Microbiol.">
        <title>Mucilaginibacter ginsenosidivorax sp. nov., with ginsenoside converting activity isolated from sediment.</title>
        <authorList>
            <person name="Kim J.K."/>
            <person name="Choi T.E."/>
            <person name="Liu Q.M."/>
            <person name="Park H.Y."/>
            <person name="Yi T.H."/>
            <person name="Yoon M.H."/>
            <person name="Kim S.C."/>
            <person name="Im W.T."/>
        </authorList>
    </citation>
    <scope>NUCLEOTIDE SEQUENCE [LARGE SCALE GENOMIC DNA]</scope>
    <source>
        <strain evidence="2 3">KHI28</strain>
    </source>
</reference>
<keyword evidence="3" id="KW-1185">Reference proteome</keyword>